<organism evidence="14 15">
    <name type="scientific">Pseudoalteromonas ulvae</name>
    <dbReference type="NCBI Taxonomy" id="107327"/>
    <lineage>
        <taxon>Bacteria</taxon>
        <taxon>Pseudomonadati</taxon>
        <taxon>Pseudomonadota</taxon>
        <taxon>Gammaproteobacteria</taxon>
        <taxon>Alteromonadales</taxon>
        <taxon>Pseudoalteromonadaceae</taxon>
        <taxon>Pseudoalteromonas</taxon>
    </lineage>
</organism>
<dbReference type="Gene3D" id="2.50.20.10">
    <property type="entry name" value="Lipoprotein localisation LolA/LolB/LppX"/>
    <property type="match status" value="1"/>
</dbReference>
<dbReference type="Pfam" id="PF03550">
    <property type="entry name" value="LolB"/>
    <property type="match status" value="1"/>
</dbReference>
<dbReference type="Proteomes" id="UP000194841">
    <property type="component" value="Unassembled WGS sequence"/>
</dbReference>
<dbReference type="NCBIfam" id="TIGR00548">
    <property type="entry name" value="lolB"/>
    <property type="match status" value="1"/>
</dbReference>
<evidence type="ECO:0000256" key="6">
    <source>
        <dbReference type="ARBA" id="ARBA00022729"/>
    </source>
</evidence>
<evidence type="ECO:0000313" key="14">
    <source>
        <dbReference type="EMBL" id="OUL59544.1"/>
    </source>
</evidence>
<evidence type="ECO:0000256" key="12">
    <source>
        <dbReference type="ARBA" id="ARBA00023288"/>
    </source>
</evidence>
<dbReference type="GO" id="GO:0009279">
    <property type="term" value="C:cell outer membrane"/>
    <property type="evidence" value="ECO:0007669"/>
    <property type="project" value="UniProtKB-SubCell"/>
</dbReference>
<dbReference type="HAMAP" id="MF_00233">
    <property type="entry name" value="LolB"/>
    <property type="match status" value="1"/>
</dbReference>
<evidence type="ECO:0000256" key="13">
    <source>
        <dbReference type="HAMAP-Rule" id="MF_00233"/>
    </source>
</evidence>
<keyword evidence="9 13" id="KW-0564">Palmitate</keyword>
<evidence type="ECO:0000256" key="7">
    <source>
        <dbReference type="ARBA" id="ARBA00022927"/>
    </source>
</evidence>
<evidence type="ECO:0000256" key="4">
    <source>
        <dbReference type="ARBA" id="ARBA00016202"/>
    </source>
</evidence>
<dbReference type="AlphaFoldDB" id="A0A244CVF9"/>
<comment type="caution">
    <text evidence="14">The sequence shown here is derived from an EMBL/GenBank/DDBJ whole genome shotgun (WGS) entry which is preliminary data.</text>
</comment>
<evidence type="ECO:0000256" key="5">
    <source>
        <dbReference type="ARBA" id="ARBA00022448"/>
    </source>
</evidence>
<comment type="subunit">
    <text evidence="3 13">Monomer.</text>
</comment>
<evidence type="ECO:0000256" key="8">
    <source>
        <dbReference type="ARBA" id="ARBA00023136"/>
    </source>
</evidence>
<dbReference type="GO" id="GO:0044874">
    <property type="term" value="P:lipoprotein localization to outer membrane"/>
    <property type="evidence" value="ECO:0007669"/>
    <property type="project" value="UniProtKB-UniRule"/>
</dbReference>
<dbReference type="EMBL" id="MWPV01000001">
    <property type="protein sequence ID" value="OUL59544.1"/>
    <property type="molecule type" value="Genomic_DNA"/>
</dbReference>
<sequence>MRLHLIFIIFFLFITGCASQKPSLTVPHPDWKSRLEQQTEWQVAGKLAFISPEKRQSVNFNWHNQATSSKLALTTFIGSHVLTLEQFDDHATLLMKGETHSAQNAQQLLYQLTGMMLPIDNAPNWLKGVQHQSNSEFDQLGRATKGSVINQFGQIWHIDYQHFQLVNGLWVPDKLTLSHQTIKVKIQIYSWQFKS</sequence>
<dbReference type="CDD" id="cd16326">
    <property type="entry name" value="LolB"/>
    <property type="match status" value="1"/>
</dbReference>
<keyword evidence="15" id="KW-1185">Reference proteome</keyword>
<dbReference type="SUPFAM" id="SSF89392">
    <property type="entry name" value="Prokaryotic lipoproteins and lipoprotein localization factors"/>
    <property type="match status" value="1"/>
</dbReference>
<keyword evidence="11 13" id="KW-0998">Cell outer membrane</keyword>
<dbReference type="InterPro" id="IPR004565">
    <property type="entry name" value="OM_lipoprot_LolB"/>
</dbReference>
<dbReference type="GO" id="GO:0015031">
    <property type="term" value="P:protein transport"/>
    <property type="evidence" value="ECO:0007669"/>
    <property type="project" value="UniProtKB-KW"/>
</dbReference>
<keyword evidence="6 13" id="KW-0732">Signal</keyword>
<evidence type="ECO:0000256" key="2">
    <source>
        <dbReference type="ARBA" id="ARBA00009696"/>
    </source>
</evidence>
<dbReference type="InterPro" id="IPR029046">
    <property type="entry name" value="LolA/LolB/LppX"/>
</dbReference>
<protein>
    <recommendedName>
        <fullName evidence="4 13">Outer-membrane lipoprotein LolB</fullName>
    </recommendedName>
</protein>
<keyword evidence="8 13" id="KW-0472">Membrane</keyword>
<comment type="function">
    <text evidence="13">Plays a critical role in the incorporation of lipoproteins in the outer membrane after they are released by the LolA protein.</text>
</comment>
<accession>A0A244CVF9</accession>
<keyword evidence="5 13" id="KW-0813">Transport</keyword>
<keyword evidence="10 13" id="KW-0143">Chaperone</keyword>
<comment type="subcellular location">
    <subcellularLocation>
        <location evidence="1 13">Cell outer membrane</location>
        <topology evidence="1 13">Lipid-anchor</topology>
    </subcellularLocation>
</comment>
<evidence type="ECO:0000256" key="1">
    <source>
        <dbReference type="ARBA" id="ARBA00004459"/>
    </source>
</evidence>
<dbReference type="OrthoDB" id="9797618at2"/>
<dbReference type="RefSeq" id="WP_086742934.1">
    <property type="nucleotide sequence ID" value="NZ_MWPV01000001.1"/>
</dbReference>
<evidence type="ECO:0000256" key="3">
    <source>
        <dbReference type="ARBA" id="ARBA00011245"/>
    </source>
</evidence>
<gene>
    <name evidence="13" type="primary">lolB</name>
    <name evidence="14" type="ORF">B1199_04620</name>
</gene>
<dbReference type="PROSITE" id="PS51257">
    <property type="entry name" value="PROKAR_LIPOPROTEIN"/>
    <property type="match status" value="1"/>
</dbReference>
<keyword evidence="12 13" id="KW-0449">Lipoprotein</keyword>
<comment type="similarity">
    <text evidence="2 13">Belongs to the LolB family.</text>
</comment>
<evidence type="ECO:0000256" key="10">
    <source>
        <dbReference type="ARBA" id="ARBA00023186"/>
    </source>
</evidence>
<evidence type="ECO:0000313" key="15">
    <source>
        <dbReference type="Proteomes" id="UP000194841"/>
    </source>
</evidence>
<evidence type="ECO:0000256" key="9">
    <source>
        <dbReference type="ARBA" id="ARBA00023139"/>
    </source>
</evidence>
<evidence type="ECO:0000256" key="11">
    <source>
        <dbReference type="ARBA" id="ARBA00023237"/>
    </source>
</evidence>
<name>A0A244CVF9_PSEDV</name>
<keyword evidence="7 13" id="KW-0653">Protein transport</keyword>
<proteinExistence type="inferred from homology"/>
<reference evidence="14 15" key="1">
    <citation type="submission" date="2017-02" db="EMBL/GenBank/DDBJ databases">
        <title>Pseudoalteromonas ulvae TC14 Genome.</title>
        <authorList>
            <person name="Molmeret M."/>
        </authorList>
    </citation>
    <scope>NUCLEOTIDE SEQUENCE [LARGE SCALE GENOMIC DNA]</scope>
    <source>
        <strain evidence="14">TC14</strain>
    </source>
</reference>